<evidence type="ECO:0000313" key="2">
    <source>
        <dbReference type="Proteomes" id="UP001499954"/>
    </source>
</evidence>
<name>A0ABN2R2Y4_9MICO</name>
<gene>
    <name evidence="1" type="ORF">GCM10009717_31650</name>
</gene>
<keyword evidence="2" id="KW-1185">Reference proteome</keyword>
<proteinExistence type="predicted"/>
<accession>A0ABN2R2Y4</accession>
<reference evidence="1 2" key="1">
    <citation type="journal article" date="2019" name="Int. J. Syst. Evol. Microbiol.">
        <title>The Global Catalogue of Microorganisms (GCM) 10K type strain sequencing project: providing services to taxonomists for standard genome sequencing and annotation.</title>
        <authorList>
            <consortium name="The Broad Institute Genomics Platform"/>
            <consortium name="The Broad Institute Genome Sequencing Center for Infectious Disease"/>
            <person name="Wu L."/>
            <person name="Ma J."/>
        </authorList>
    </citation>
    <scope>NUCLEOTIDE SEQUENCE [LARGE SCALE GENOMIC DNA]</scope>
    <source>
        <strain evidence="1 2">JCM 13584</strain>
    </source>
</reference>
<dbReference type="EMBL" id="BAAAMK010000008">
    <property type="protein sequence ID" value="GAA1962512.1"/>
    <property type="molecule type" value="Genomic_DNA"/>
</dbReference>
<evidence type="ECO:0000313" key="1">
    <source>
        <dbReference type="EMBL" id="GAA1962512.1"/>
    </source>
</evidence>
<sequence>MRGVGRRILEGWLRSTRPAGEKTTMTQEDTMQTDSYARPFVAGSALRPVSRVMGISG</sequence>
<organism evidence="1 2">
    <name type="scientific">Agromyces allii</name>
    <dbReference type="NCBI Taxonomy" id="393607"/>
    <lineage>
        <taxon>Bacteria</taxon>
        <taxon>Bacillati</taxon>
        <taxon>Actinomycetota</taxon>
        <taxon>Actinomycetes</taxon>
        <taxon>Micrococcales</taxon>
        <taxon>Microbacteriaceae</taxon>
        <taxon>Agromyces</taxon>
    </lineage>
</organism>
<dbReference type="Proteomes" id="UP001499954">
    <property type="component" value="Unassembled WGS sequence"/>
</dbReference>
<comment type="caution">
    <text evidence="1">The sequence shown here is derived from an EMBL/GenBank/DDBJ whole genome shotgun (WGS) entry which is preliminary data.</text>
</comment>
<protein>
    <submittedName>
        <fullName evidence="1">Uncharacterized protein</fullName>
    </submittedName>
</protein>